<keyword evidence="3" id="KW-0731">Sigma factor</keyword>
<dbReference type="RefSeq" id="WP_050355421.1">
    <property type="nucleotide sequence ID" value="NZ_LGSS01000008.1"/>
</dbReference>
<evidence type="ECO:0000313" key="9">
    <source>
        <dbReference type="Proteomes" id="UP000037267"/>
    </source>
</evidence>
<gene>
    <name evidence="8" type="ORF">CLPU_8c00870</name>
</gene>
<dbReference type="CDD" id="cd06171">
    <property type="entry name" value="Sigma70_r4"/>
    <property type="match status" value="1"/>
</dbReference>
<dbReference type="GO" id="GO:0003677">
    <property type="term" value="F:DNA binding"/>
    <property type="evidence" value="ECO:0007669"/>
    <property type="project" value="UniProtKB-KW"/>
</dbReference>
<dbReference type="PANTHER" id="PTHR43133">
    <property type="entry name" value="RNA POLYMERASE ECF-TYPE SIGMA FACTO"/>
    <property type="match status" value="1"/>
</dbReference>
<dbReference type="GO" id="GO:0006352">
    <property type="term" value="P:DNA-templated transcription initiation"/>
    <property type="evidence" value="ECO:0007669"/>
    <property type="project" value="InterPro"/>
</dbReference>
<evidence type="ECO:0000259" key="7">
    <source>
        <dbReference type="Pfam" id="PF08281"/>
    </source>
</evidence>
<keyword evidence="5" id="KW-0804">Transcription</keyword>
<evidence type="ECO:0000256" key="4">
    <source>
        <dbReference type="ARBA" id="ARBA00023125"/>
    </source>
</evidence>
<comment type="similarity">
    <text evidence="1">Belongs to the sigma-70 factor family. ECF subfamily.</text>
</comment>
<organism evidence="8 9">
    <name type="scientific">Gottschalkia purinilytica</name>
    <name type="common">Clostridium purinilyticum</name>
    <dbReference type="NCBI Taxonomy" id="1503"/>
    <lineage>
        <taxon>Bacteria</taxon>
        <taxon>Bacillati</taxon>
        <taxon>Bacillota</taxon>
        <taxon>Tissierellia</taxon>
        <taxon>Tissierellales</taxon>
        <taxon>Gottschalkiaceae</taxon>
        <taxon>Gottschalkia</taxon>
    </lineage>
</organism>
<keyword evidence="4" id="KW-0238">DNA-binding</keyword>
<dbReference type="STRING" id="1503.CLPU_8c00870"/>
<keyword evidence="9" id="KW-1185">Reference proteome</keyword>
<dbReference type="InterPro" id="IPR013325">
    <property type="entry name" value="RNA_pol_sigma_r2"/>
</dbReference>
<dbReference type="NCBIfam" id="TIGR02937">
    <property type="entry name" value="sigma70-ECF"/>
    <property type="match status" value="1"/>
</dbReference>
<feature type="domain" description="RNA polymerase sigma factor 70 region 4 type 2" evidence="7">
    <location>
        <begin position="125"/>
        <end position="177"/>
    </location>
</feature>
<evidence type="ECO:0000256" key="5">
    <source>
        <dbReference type="ARBA" id="ARBA00023163"/>
    </source>
</evidence>
<dbReference type="Gene3D" id="1.10.1740.10">
    <property type="match status" value="1"/>
</dbReference>
<dbReference type="InterPro" id="IPR036388">
    <property type="entry name" value="WH-like_DNA-bd_sf"/>
</dbReference>
<evidence type="ECO:0000256" key="1">
    <source>
        <dbReference type="ARBA" id="ARBA00010641"/>
    </source>
</evidence>
<dbReference type="InterPro" id="IPR014284">
    <property type="entry name" value="RNA_pol_sigma-70_dom"/>
</dbReference>
<dbReference type="Proteomes" id="UP000037267">
    <property type="component" value="Unassembled WGS sequence"/>
</dbReference>
<dbReference type="AlphaFoldDB" id="A0A0L0WA71"/>
<accession>A0A0L0WA71</accession>
<evidence type="ECO:0000256" key="2">
    <source>
        <dbReference type="ARBA" id="ARBA00023015"/>
    </source>
</evidence>
<proteinExistence type="inferred from homology"/>
<dbReference type="Gene3D" id="1.10.10.10">
    <property type="entry name" value="Winged helix-like DNA-binding domain superfamily/Winged helix DNA-binding domain"/>
    <property type="match status" value="1"/>
</dbReference>
<dbReference type="Pfam" id="PF08281">
    <property type="entry name" value="Sigma70_r4_2"/>
    <property type="match status" value="1"/>
</dbReference>
<dbReference type="PANTHER" id="PTHR43133:SF8">
    <property type="entry name" value="RNA POLYMERASE SIGMA FACTOR HI_1459-RELATED"/>
    <property type="match status" value="1"/>
</dbReference>
<name>A0A0L0WA71_GOTPU</name>
<reference evidence="9" key="1">
    <citation type="submission" date="2015-07" db="EMBL/GenBank/DDBJ databases">
        <title>Draft genome sequence of the purine-degrading Gottschalkia purinilyticum DSM 1384 (formerly Clostridium purinilyticum).</title>
        <authorList>
            <person name="Poehlein A."/>
            <person name="Schiel-Bengelsdorf B."/>
            <person name="Bengelsdorf F.R."/>
            <person name="Daniel R."/>
            <person name="Duerre P."/>
        </authorList>
    </citation>
    <scope>NUCLEOTIDE SEQUENCE [LARGE SCALE GENOMIC DNA]</scope>
    <source>
        <strain evidence="9">DSM 1384</strain>
    </source>
</reference>
<dbReference type="SUPFAM" id="SSF88659">
    <property type="entry name" value="Sigma3 and sigma4 domains of RNA polymerase sigma factors"/>
    <property type="match status" value="1"/>
</dbReference>
<evidence type="ECO:0000256" key="3">
    <source>
        <dbReference type="ARBA" id="ARBA00023082"/>
    </source>
</evidence>
<dbReference type="InterPro" id="IPR039425">
    <property type="entry name" value="RNA_pol_sigma-70-like"/>
</dbReference>
<keyword evidence="2" id="KW-0805">Transcription regulation</keyword>
<dbReference type="InterPro" id="IPR007627">
    <property type="entry name" value="RNA_pol_sigma70_r2"/>
</dbReference>
<sequence>MAIKDEELVREILNGNQSSMEVLVNRYYKLIHAVIYRNFGDYHIAMDLTQETFVKTLRKLETFEIDKGDFKGWILKIAINTSKDYYKSSYVKHNLPHESQSVYFSKETSEKDNIINILEKKEKRLQVKNAILSLPYEQRLALILRYYHDLKIKNIGDITDTNESTVKSRLRLGIEKLKKLLDRGEKNEKFKKEI</sequence>
<comment type="caution">
    <text evidence="8">The sequence shown here is derived from an EMBL/GenBank/DDBJ whole genome shotgun (WGS) entry which is preliminary data.</text>
</comment>
<evidence type="ECO:0000259" key="6">
    <source>
        <dbReference type="Pfam" id="PF04542"/>
    </source>
</evidence>
<dbReference type="InterPro" id="IPR013249">
    <property type="entry name" value="RNA_pol_sigma70_r4_t2"/>
</dbReference>
<dbReference type="EMBL" id="LGSS01000008">
    <property type="protein sequence ID" value="KNF08322.1"/>
    <property type="molecule type" value="Genomic_DNA"/>
</dbReference>
<evidence type="ECO:0000313" key="8">
    <source>
        <dbReference type="EMBL" id="KNF08322.1"/>
    </source>
</evidence>
<feature type="domain" description="RNA polymerase sigma-70 region 2" evidence="6">
    <location>
        <begin position="23"/>
        <end position="88"/>
    </location>
</feature>
<dbReference type="OrthoDB" id="9784984at2"/>
<dbReference type="GO" id="GO:0016987">
    <property type="term" value="F:sigma factor activity"/>
    <property type="evidence" value="ECO:0007669"/>
    <property type="project" value="UniProtKB-KW"/>
</dbReference>
<dbReference type="InterPro" id="IPR013324">
    <property type="entry name" value="RNA_pol_sigma_r3/r4-like"/>
</dbReference>
<dbReference type="Pfam" id="PF04542">
    <property type="entry name" value="Sigma70_r2"/>
    <property type="match status" value="1"/>
</dbReference>
<protein>
    <submittedName>
        <fullName evidence="8">RNA polymerase sigma factor, sigma-70 family</fullName>
    </submittedName>
</protein>
<dbReference type="SUPFAM" id="SSF88946">
    <property type="entry name" value="Sigma2 domain of RNA polymerase sigma factors"/>
    <property type="match status" value="1"/>
</dbReference>